<gene>
    <name evidence="1" type="ORF">Satyrvirus27_1</name>
</gene>
<organism evidence="1">
    <name type="scientific">Satyrvirus sp</name>
    <dbReference type="NCBI Taxonomy" id="2487771"/>
    <lineage>
        <taxon>Viruses</taxon>
        <taxon>Varidnaviria</taxon>
        <taxon>Bamfordvirae</taxon>
        <taxon>Nucleocytoviricota</taxon>
        <taxon>Megaviricetes</taxon>
        <taxon>Imitervirales</taxon>
        <taxon>Mimiviridae</taxon>
        <taxon>Megamimivirinae</taxon>
    </lineage>
</organism>
<name>A0A3G5AG99_9VIRU</name>
<accession>A0A3G5AG99</accession>
<evidence type="ECO:0000313" key="1">
    <source>
        <dbReference type="EMBL" id="AYV85624.1"/>
    </source>
</evidence>
<proteinExistence type="predicted"/>
<protein>
    <submittedName>
        <fullName evidence="1">Uncharacterized protein</fullName>
    </submittedName>
</protein>
<dbReference type="EMBL" id="MK072463">
    <property type="protein sequence ID" value="AYV85624.1"/>
    <property type="molecule type" value="Genomic_DNA"/>
</dbReference>
<sequence length="186" mass="21761">MEKINITHDETPFGVKIDLEHPTLKNILNKCKEYGNLDGITKLKKIIQLCMEILPGNVYKFKYYESDCRNPAIDNIIGIPMEEFYEIWNSTLPEAIDRRKGDGRHKTILFFLCSMSAKLSDKQWMDVKNNVYYNTFVDVSDKGMISMYGISLDILTFLIEKDKDFFSNKNWLNILKKKSPFRVHST</sequence>
<reference evidence="1" key="1">
    <citation type="submission" date="2018-10" db="EMBL/GenBank/DDBJ databases">
        <title>Hidden diversity of soil giant viruses.</title>
        <authorList>
            <person name="Schulz F."/>
            <person name="Alteio L."/>
            <person name="Goudeau D."/>
            <person name="Ryan E.M."/>
            <person name="Malmstrom R.R."/>
            <person name="Blanchard J."/>
            <person name="Woyke T."/>
        </authorList>
    </citation>
    <scope>NUCLEOTIDE SEQUENCE</scope>
    <source>
        <strain evidence="1">SAV1</strain>
    </source>
</reference>